<dbReference type="InterPro" id="IPR036390">
    <property type="entry name" value="WH_DNA-bd_sf"/>
</dbReference>
<evidence type="ECO:0000313" key="6">
    <source>
        <dbReference type="EMBL" id="RDD62080.1"/>
    </source>
</evidence>
<dbReference type="Gene3D" id="3.40.190.290">
    <property type="match status" value="1"/>
</dbReference>
<dbReference type="GO" id="GO:0003700">
    <property type="term" value="F:DNA-binding transcription factor activity"/>
    <property type="evidence" value="ECO:0007669"/>
    <property type="project" value="InterPro"/>
</dbReference>
<keyword evidence="7" id="KW-1185">Reference proteome</keyword>
<keyword evidence="4" id="KW-0804">Transcription</keyword>
<reference evidence="6 7" key="1">
    <citation type="submission" date="2018-07" db="EMBL/GenBank/DDBJ databases">
        <title>Venubactetium sediminum gen. nov., sp. nov., isolated from a marine solar saltern.</title>
        <authorList>
            <person name="Wang S."/>
        </authorList>
    </citation>
    <scope>NUCLEOTIDE SEQUENCE [LARGE SCALE GENOMIC DNA]</scope>
    <source>
        <strain evidence="6 7">WD2A32</strain>
    </source>
</reference>
<dbReference type="GO" id="GO:0043565">
    <property type="term" value="F:sequence-specific DNA binding"/>
    <property type="evidence" value="ECO:0007669"/>
    <property type="project" value="TreeGrafter"/>
</dbReference>
<accession>A0A369T9V9</accession>
<dbReference type="InterPro" id="IPR036388">
    <property type="entry name" value="WH-like_DNA-bd_sf"/>
</dbReference>
<dbReference type="PANTHER" id="PTHR30537:SF3">
    <property type="entry name" value="TRANSCRIPTIONAL REGULATORY PROTEIN"/>
    <property type="match status" value="1"/>
</dbReference>
<feature type="domain" description="HTH lysR-type" evidence="5">
    <location>
        <begin position="1"/>
        <end position="59"/>
    </location>
</feature>
<dbReference type="PANTHER" id="PTHR30537">
    <property type="entry name" value="HTH-TYPE TRANSCRIPTIONAL REGULATOR"/>
    <property type="match status" value="1"/>
</dbReference>
<dbReference type="Proteomes" id="UP000253941">
    <property type="component" value="Unassembled WGS sequence"/>
</dbReference>
<organism evidence="6 7">
    <name type="scientific">Ferruginivarius sediminum</name>
    <dbReference type="NCBI Taxonomy" id="2661937"/>
    <lineage>
        <taxon>Bacteria</taxon>
        <taxon>Pseudomonadati</taxon>
        <taxon>Pseudomonadota</taxon>
        <taxon>Alphaproteobacteria</taxon>
        <taxon>Rhodospirillales</taxon>
        <taxon>Rhodospirillaceae</taxon>
        <taxon>Ferruginivarius</taxon>
    </lineage>
</organism>
<dbReference type="InterPro" id="IPR005119">
    <property type="entry name" value="LysR_subst-bd"/>
</dbReference>
<protein>
    <submittedName>
        <fullName evidence="6">LysR family transcriptional regulator</fullName>
    </submittedName>
</protein>
<comment type="similarity">
    <text evidence="1">Belongs to the LysR transcriptional regulatory family.</text>
</comment>
<dbReference type="PROSITE" id="PS50931">
    <property type="entry name" value="HTH_LYSR"/>
    <property type="match status" value="1"/>
</dbReference>
<evidence type="ECO:0000256" key="4">
    <source>
        <dbReference type="ARBA" id="ARBA00023163"/>
    </source>
</evidence>
<evidence type="ECO:0000259" key="5">
    <source>
        <dbReference type="PROSITE" id="PS50931"/>
    </source>
</evidence>
<gene>
    <name evidence="6" type="ORF">DRB17_09585</name>
</gene>
<evidence type="ECO:0000256" key="3">
    <source>
        <dbReference type="ARBA" id="ARBA00023125"/>
    </source>
</evidence>
<dbReference type="InterPro" id="IPR058163">
    <property type="entry name" value="LysR-type_TF_proteobact-type"/>
</dbReference>
<evidence type="ECO:0000256" key="2">
    <source>
        <dbReference type="ARBA" id="ARBA00023015"/>
    </source>
</evidence>
<keyword evidence="2" id="KW-0805">Transcription regulation</keyword>
<dbReference type="Pfam" id="PF00126">
    <property type="entry name" value="HTH_1"/>
    <property type="match status" value="1"/>
</dbReference>
<dbReference type="Gene3D" id="1.10.10.10">
    <property type="entry name" value="Winged helix-like DNA-binding domain superfamily/Winged helix DNA-binding domain"/>
    <property type="match status" value="1"/>
</dbReference>
<evidence type="ECO:0000313" key="7">
    <source>
        <dbReference type="Proteomes" id="UP000253941"/>
    </source>
</evidence>
<keyword evidence="3" id="KW-0238">DNA-binding</keyword>
<dbReference type="SUPFAM" id="SSF53850">
    <property type="entry name" value="Periplasmic binding protein-like II"/>
    <property type="match status" value="1"/>
</dbReference>
<dbReference type="EMBL" id="QPMH01000007">
    <property type="protein sequence ID" value="RDD62080.1"/>
    <property type="molecule type" value="Genomic_DNA"/>
</dbReference>
<evidence type="ECO:0000256" key="1">
    <source>
        <dbReference type="ARBA" id="ARBA00009437"/>
    </source>
</evidence>
<dbReference type="RefSeq" id="WP_114581978.1">
    <property type="nucleotide sequence ID" value="NZ_QPMH01000007.1"/>
</dbReference>
<sequence>MQDWNDLRYVLAIARARGATEAARCIGVHPSTVFRRLNALEEGLGVRLYERLPEGYLATSAGEEICRLAEKIEEDIAVLSRRLAGRDLRPSGTVHVTTTDTLVALLAPYFADFRKANPEVELRVTVANRFFDLTRHEADVAIRPATDPPNPLVGRRLAKIATAIYASSDYLAGREESLELSEHEWIGPDESLSHLASSRWLRQSFPAACIRYRFNSLMAALAAAKAGLGIVTLPCFLGDVEPTLRRVRPPLPALENALWLLTHKDLRHVARVRALLDFMAAGLAAERPLLEGAGKQQKGTRDSYDETDG</sequence>
<proteinExistence type="inferred from homology"/>
<dbReference type="Pfam" id="PF03466">
    <property type="entry name" value="LysR_substrate"/>
    <property type="match status" value="1"/>
</dbReference>
<name>A0A369T9V9_9PROT</name>
<dbReference type="AlphaFoldDB" id="A0A369T9V9"/>
<dbReference type="GO" id="GO:0006351">
    <property type="term" value="P:DNA-templated transcription"/>
    <property type="evidence" value="ECO:0007669"/>
    <property type="project" value="TreeGrafter"/>
</dbReference>
<comment type="caution">
    <text evidence="6">The sequence shown here is derived from an EMBL/GenBank/DDBJ whole genome shotgun (WGS) entry which is preliminary data.</text>
</comment>
<dbReference type="SUPFAM" id="SSF46785">
    <property type="entry name" value="Winged helix' DNA-binding domain"/>
    <property type="match status" value="1"/>
</dbReference>
<dbReference type="InterPro" id="IPR000847">
    <property type="entry name" value="LysR_HTH_N"/>
</dbReference>